<comment type="caution">
    <text evidence="3">The sequence shown here is derived from an EMBL/GenBank/DDBJ whole genome shotgun (WGS) entry which is preliminary data.</text>
</comment>
<dbReference type="AlphaFoldDB" id="A0A3S0IE00"/>
<sequence length="260" mass="28492">MPILNDIRYCTTLPETRVLDLYVPDGKKNGAAILFIHGGGWAKGDKGQFRDVAAWFAEHGFVCASMKYRLSTEKPYPAALEDARLAMQYMRHHADELGFDSAKIASAGSSAGGYLAAMLALIQPEDRFGQTAELVMTDTRPNAVALYCPVTTLHVDREFILKFMVTPESDAPERYREGSPIDRISGGEPPFLILNGDEDKTTPLAEVRAFAEKLNELGSRAEVVALQGVKHGFSYGITSDAQQQSIQAILTFLQAEFALS</sequence>
<evidence type="ECO:0000256" key="1">
    <source>
        <dbReference type="ARBA" id="ARBA00022801"/>
    </source>
</evidence>
<dbReference type="InterPro" id="IPR029058">
    <property type="entry name" value="AB_hydrolase_fold"/>
</dbReference>
<protein>
    <submittedName>
        <fullName evidence="3">Alpha/beta hydrolase</fullName>
    </submittedName>
</protein>
<dbReference type="EMBL" id="RXHU01000015">
    <property type="protein sequence ID" value="RTE10869.1"/>
    <property type="molecule type" value="Genomic_DNA"/>
</dbReference>
<evidence type="ECO:0000259" key="2">
    <source>
        <dbReference type="Pfam" id="PF20434"/>
    </source>
</evidence>
<gene>
    <name evidence="3" type="ORF">EJQ19_06300</name>
</gene>
<evidence type="ECO:0000313" key="3">
    <source>
        <dbReference type="EMBL" id="RTE10869.1"/>
    </source>
</evidence>
<keyword evidence="1 3" id="KW-0378">Hydrolase</keyword>
<organism evidence="3 4">
    <name type="scientific">Paenibacillus whitsoniae</name>
    <dbReference type="NCBI Taxonomy" id="2496558"/>
    <lineage>
        <taxon>Bacteria</taxon>
        <taxon>Bacillati</taxon>
        <taxon>Bacillota</taxon>
        <taxon>Bacilli</taxon>
        <taxon>Bacillales</taxon>
        <taxon>Paenibacillaceae</taxon>
        <taxon>Paenibacillus</taxon>
    </lineage>
</organism>
<dbReference type="InterPro" id="IPR050300">
    <property type="entry name" value="GDXG_lipolytic_enzyme"/>
</dbReference>
<dbReference type="GO" id="GO:0016787">
    <property type="term" value="F:hydrolase activity"/>
    <property type="evidence" value="ECO:0007669"/>
    <property type="project" value="UniProtKB-KW"/>
</dbReference>
<dbReference type="Gene3D" id="3.40.50.1820">
    <property type="entry name" value="alpha/beta hydrolase"/>
    <property type="match status" value="1"/>
</dbReference>
<evidence type="ECO:0000313" key="4">
    <source>
        <dbReference type="Proteomes" id="UP000276128"/>
    </source>
</evidence>
<dbReference type="OrthoDB" id="179999at2"/>
<reference evidence="3 4" key="1">
    <citation type="submission" date="2018-12" db="EMBL/GenBank/DDBJ databases">
        <title>Bacillus ochoae sp. nov., Paenibacillus whitsoniae sp. nov., Paenibacillus spiritus sp. nov. Isolated from the Mars Exploration Rover during spacecraft assembly.</title>
        <authorList>
            <person name="Seuylemezian A."/>
            <person name="Vaishampayan P."/>
        </authorList>
    </citation>
    <scope>NUCLEOTIDE SEQUENCE [LARGE SCALE GENOMIC DNA]</scope>
    <source>
        <strain evidence="3 4">MER 54</strain>
    </source>
</reference>
<dbReference type="Proteomes" id="UP000276128">
    <property type="component" value="Unassembled WGS sequence"/>
</dbReference>
<dbReference type="Pfam" id="PF20434">
    <property type="entry name" value="BD-FAE"/>
    <property type="match status" value="1"/>
</dbReference>
<proteinExistence type="predicted"/>
<dbReference type="SUPFAM" id="SSF53474">
    <property type="entry name" value="alpha/beta-Hydrolases"/>
    <property type="match status" value="1"/>
</dbReference>
<accession>A0A3S0IE00</accession>
<dbReference type="PANTHER" id="PTHR48081">
    <property type="entry name" value="AB HYDROLASE SUPERFAMILY PROTEIN C4A8.06C"/>
    <property type="match status" value="1"/>
</dbReference>
<dbReference type="InterPro" id="IPR049492">
    <property type="entry name" value="BD-FAE-like_dom"/>
</dbReference>
<dbReference type="RefSeq" id="WP_126140332.1">
    <property type="nucleotide sequence ID" value="NZ_RXHU01000015.1"/>
</dbReference>
<keyword evidence="4" id="KW-1185">Reference proteome</keyword>
<feature type="domain" description="BD-FAE-like" evidence="2">
    <location>
        <begin position="19"/>
        <end position="214"/>
    </location>
</feature>
<name>A0A3S0IE00_9BACL</name>